<organism evidence="1 2">
    <name type="scientific">Spiromyces aspiralis</name>
    <dbReference type="NCBI Taxonomy" id="68401"/>
    <lineage>
        <taxon>Eukaryota</taxon>
        <taxon>Fungi</taxon>
        <taxon>Fungi incertae sedis</taxon>
        <taxon>Zoopagomycota</taxon>
        <taxon>Kickxellomycotina</taxon>
        <taxon>Kickxellomycetes</taxon>
        <taxon>Kickxellales</taxon>
        <taxon>Kickxellaceae</taxon>
        <taxon>Spiromyces</taxon>
    </lineage>
</organism>
<proteinExistence type="predicted"/>
<protein>
    <submittedName>
        <fullName evidence="1">Uncharacterized protein</fullName>
    </submittedName>
</protein>
<evidence type="ECO:0000313" key="2">
    <source>
        <dbReference type="Proteomes" id="UP001145114"/>
    </source>
</evidence>
<reference evidence="1" key="1">
    <citation type="submission" date="2022-06" db="EMBL/GenBank/DDBJ databases">
        <title>Phylogenomic reconstructions and comparative analyses of Kickxellomycotina fungi.</title>
        <authorList>
            <person name="Reynolds N.K."/>
            <person name="Stajich J.E."/>
            <person name="Barry K."/>
            <person name="Grigoriev I.V."/>
            <person name="Crous P."/>
            <person name="Smith M.E."/>
        </authorList>
    </citation>
    <scope>NUCLEOTIDE SEQUENCE</scope>
    <source>
        <strain evidence="1">RSA 2271</strain>
    </source>
</reference>
<feature type="non-terminal residue" evidence="1">
    <location>
        <position position="57"/>
    </location>
</feature>
<dbReference type="EMBL" id="JAMZIH010002976">
    <property type="protein sequence ID" value="KAJ1677103.1"/>
    <property type="molecule type" value="Genomic_DNA"/>
</dbReference>
<gene>
    <name evidence="1" type="ORF">EV182_006869</name>
</gene>
<accession>A0ACC1HMV0</accession>
<dbReference type="Proteomes" id="UP001145114">
    <property type="component" value="Unassembled WGS sequence"/>
</dbReference>
<name>A0ACC1HMV0_9FUNG</name>
<sequence length="57" mass="6342">MSKQDTSSSQPSAAERRVRERTRNGLALSGSINYYDENSGQEVEFVAETSQATSEER</sequence>
<keyword evidence="2" id="KW-1185">Reference proteome</keyword>
<comment type="caution">
    <text evidence="1">The sequence shown here is derived from an EMBL/GenBank/DDBJ whole genome shotgun (WGS) entry which is preliminary data.</text>
</comment>
<evidence type="ECO:0000313" key="1">
    <source>
        <dbReference type="EMBL" id="KAJ1677103.1"/>
    </source>
</evidence>